<proteinExistence type="predicted"/>
<comment type="caution">
    <text evidence="1">The sequence shown here is derived from an EMBL/GenBank/DDBJ whole genome shotgun (WGS) entry which is preliminary data.</text>
</comment>
<name>A0A5B6VQV3_9ROSI</name>
<protein>
    <submittedName>
        <fullName evidence="1">Uncharacterized protein</fullName>
    </submittedName>
</protein>
<evidence type="ECO:0000313" key="2">
    <source>
        <dbReference type="Proteomes" id="UP000325315"/>
    </source>
</evidence>
<accession>A0A5B6VQV3</accession>
<evidence type="ECO:0000313" key="1">
    <source>
        <dbReference type="EMBL" id="KAA3471447.1"/>
    </source>
</evidence>
<dbReference type="EMBL" id="SMMG02000006">
    <property type="protein sequence ID" value="KAA3471447.1"/>
    <property type="molecule type" value="Genomic_DNA"/>
</dbReference>
<gene>
    <name evidence="1" type="ORF">EPI10_017066</name>
</gene>
<sequence>MTNSKNSTILVPTIINIKAMVPWQPRIFTDHNLSVALHKRKKTHPKTEFCRKGYILPNREKGDQAKLKLVFPDLVQSINQSNMEDGKRVSKAKSKFVAIVFLASS</sequence>
<dbReference type="AlphaFoldDB" id="A0A5B6VQV3"/>
<keyword evidence="2" id="KW-1185">Reference proteome</keyword>
<reference evidence="2" key="1">
    <citation type="journal article" date="2019" name="Plant Biotechnol. J.">
        <title>Genome sequencing of the Australian wild diploid species Gossypium australe highlights disease resistance and delayed gland morphogenesis.</title>
        <authorList>
            <person name="Cai Y."/>
            <person name="Cai X."/>
            <person name="Wang Q."/>
            <person name="Wang P."/>
            <person name="Zhang Y."/>
            <person name="Cai C."/>
            <person name="Xu Y."/>
            <person name="Wang K."/>
            <person name="Zhou Z."/>
            <person name="Wang C."/>
            <person name="Geng S."/>
            <person name="Li B."/>
            <person name="Dong Q."/>
            <person name="Hou Y."/>
            <person name="Wang H."/>
            <person name="Ai P."/>
            <person name="Liu Z."/>
            <person name="Yi F."/>
            <person name="Sun M."/>
            <person name="An G."/>
            <person name="Cheng J."/>
            <person name="Zhang Y."/>
            <person name="Shi Q."/>
            <person name="Xie Y."/>
            <person name="Shi X."/>
            <person name="Chang Y."/>
            <person name="Huang F."/>
            <person name="Chen Y."/>
            <person name="Hong S."/>
            <person name="Mi L."/>
            <person name="Sun Q."/>
            <person name="Zhang L."/>
            <person name="Zhou B."/>
            <person name="Peng R."/>
            <person name="Zhang X."/>
            <person name="Liu F."/>
        </authorList>
    </citation>
    <scope>NUCLEOTIDE SEQUENCE [LARGE SCALE GENOMIC DNA]</scope>
    <source>
        <strain evidence="2">cv. PA1801</strain>
    </source>
</reference>
<dbReference type="Proteomes" id="UP000325315">
    <property type="component" value="Unassembled WGS sequence"/>
</dbReference>
<organism evidence="1 2">
    <name type="scientific">Gossypium australe</name>
    <dbReference type="NCBI Taxonomy" id="47621"/>
    <lineage>
        <taxon>Eukaryota</taxon>
        <taxon>Viridiplantae</taxon>
        <taxon>Streptophyta</taxon>
        <taxon>Embryophyta</taxon>
        <taxon>Tracheophyta</taxon>
        <taxon>Spermatophyta</taxon>
        <taxon>Magnoliopsida</taxon>
        <taxon>eudicotyledons</taxon>
        <taxon>Gunneridae</taxon>
        <taxon>Pentapetalae</taxon>
        <taxon>rosids</taxon>
        <taxon>malvids</taxon>
        <taxon>Malvales</taxon>
        <taxon>Malvaceae</taxon>
        <taxon>Malvoideae</taxon>
        <taxon>Gossypium</taxon>
    </lineage>
</organism>